<proteinExistence type="inferred from homology"/>
<dbReference type="RefSeq" id="WP_350017041.1">
    <property type="nucleotide sequence ID" value="NZ_CP157948.1"/>
</dbReference>
<dbReference type="SUPFAM" id="SSF82771">
    <property type="entry name" value="GIY-YIG endonuclease"/>
    <property type="match status" value="1"/>
</dbReference>
<dbReference type="PANTHER" id="PTHR34477">
    <property type="entry name" value="UPF0213 PROTEIN YHBQ"/>
    <property type="match status" value="1"/>
</dbReference>
<dbReference type="Gene3D" id="3.40.1440.10">
    <property type="entry name" value="GIY-YIG endonuclease"/>
    <property type="match status" value="1"/>
</dbReference>
<dbReference type="AlphaFoldDB" id="A0AAU7QPU5"/>
<dbReference type="InterPro" id="IPR000305">
    <property type="entry name" value="GIY-YIG_endonuc"/>
</dbReference>
<evidence type="ECO:0000313" key="3">
    <source>
        <dbReference type="EMBL" id="XBS91395.1"/>
    </source>
</evidence>
<dbReference type="EMBL" id="CP157948">
    <property type="protein sequence ID" value="XBS91395.1"/>
    <property type="molecule type" value="Genomic_DNA"/>
</dbReference>
<dbReference type="InterPro" id="IPR050190">
    <property type="entry name" value="UPF0213_domain"/>
</dbReference>
<protein>
    <submittedName>
        <fullName evidence="3">GIY-YIG nuclease family protein</fullName>
    </submittedName>
</protein>
<evidence type="ECO:0000256" key="1">
    <source>
        <dbReference type="ARBA" id="ARBA00007435"/>
    </source>
</evidence>
<dbReference type="CDD" id="cd10448">
    <property type="entry name" value="GIY-YIG_unchar_3"/>
    <property type="match status" value="1"/>
</dbReference>
<reference evidence="3" key="1">
    <citation type="submission" date="2024-06" db="EMBL/GenBank/DDBJ databases">
        <authorList>
            <person name="Sun Y."/>
        </authorList>
    </citation>
    <scope>NUCLEOTIDE SEQUENCE</scope>
    <source>
        <strain evidence="3">IGA1.0</strain>
    </source>
</reference>
<dbReference type="InterPro" id="IPR035901">
    <property type="entry name" value="GIY-YIG_endonuc_sf"/>
</dbReference>
<evidence type="ECO:0000259" key="2">
    <source>
        <dbReference type="PROSITE" id="PS50164"/>
    </source>
</evidence>
<sequence length="116" mass="13817">MDSRFRGNDGEKTNFTETWMTPRQPAVYIMASGERGTLYIGVTGNLRLRVWEHRDGVVEGFTRRYGVKQLVWFEFHPDFPSAITRETQLKRWNRAWKLELVEAGNPQWRDLWEDLL</sequence>
<organism evidence="3">
    <name type="scientific">Rhodanobacter sp. IGA1.0</name>
    <dbReference type="NCBI Taxonomy" id="3158582"/>
    <lineage>
        <taxon>Bacteria</taxon>
        <taxon>Pseudomonadati</taxon>
        <taxon>Pseudomonadota</taxon>
        <taxon>Gammaproteobacteria</taxon>
        <taxon>Lysobacterales</taxon>
        <taxon>Rhodanobacteraceae</taxon>
        <taxon>Rhodanobacter</taxon>
    </lineage>
</organism>
<feature type="domain" description="GIY-YIG" evidence="2">
    <location>
        <begin position="23"/>
        <end position="99"/>
    </location>
</feature>
<name>A0AAU7QPU5_9GAMM</name>
<dbReference type="Pfam" id="PF01541">
    <property type="entry name" value="GIY-YIG"/>
    <property type="match status" value="1"/>
</dbReference>
<gene>
    <name evidence="3" type="ORF">ABNK63_07085</name>
</gene>
<accession>A0AAU7QPU5</accession>
<dbReference type="PROSITE" id="PS50164">
    <property type="entry name" value="GIY_YIG"/>
    <property type="match status" value="1"/>
</dbReference>
<dbReference type="PANTHER" id="PTHR34477:SF5">
    <property type="entry name" value="BSL5627 PROTEIN"/>
    <property type="match status" value="1"/>
</dbReference>
<comment type="similarity">
    <text evidence="1">Belongs to the UPF0213 family.</text>
</comment>